<dbReference type="GO" id="GO:0000976">
    <property type="term" value="F:transcription cis-regulatory region binding"/>
    <property type="evidence" value="ECO:0007669"/>
    <property type="project" value="TreeGrafter"/>
</dbReference>
<feature type="domain" description="HTH tetR-type" evidence="3">
    <location>
        <begin position="13"/>
        <end position="73"/>
    </location>
</feature>
<dbReference type="SUPFAM" id="SSF48498">
    <property type="entry name" value="Tetracyclin repressor-like, C-terminal domain"/>
    <property type="match status" value="1"/>
</dbReference>
<evidence type="ECO:0000313" key="4">
    <source>
        <dbReference type="EMBL" id="RBP69741.1"/>
    </source>
</evidence>
<protein>
    <submittedName>
        <fullName evidence="4">TetR family transcriptional regulator</fullName>
    </submittedName>
</protein>
<dbReference type="SUPFAM" id="SSF46689">
    <property type="entry name" value="Homeodomain-like"/>
    <property type="match status" value="1"/>
</dbReference>
<dbReference type="Gene3D" id="1.10.357.10">
    <property type="entry name" value="Tetracycline Repressor, domain 2"/>
    <property type="match status" value="1"/>
</dbReference>
<dbReference type="PROSITE" id="PS50977">
    <property type="entry name" value="HTH_TETR_2"/>
    <property type="match status" value="1"/>
</dbReference>
<dbReference type="RefSeq" id="WP_113905135.1">
    <property type="nucleotide sequence ID" value="NZ_QNSB01000011.1"/>
</dbReference>
<dbReference type="GO" id="GO:0003700">
    <property type="term" value="F:DNA-binding transcription factor activity"/>
    <property type="evidence" value="ECO:0007669"/>
    <property type="project" value="TreeGrafter"/>
</dbReference>
<dbReference type="InterPro" id="IPR001647">
    <property type="entry name" value="HTH_TetR"/>
</dbReference>
<dbReference type="EMBL" id="QNSB01000011">
    <property type="protein sequence ID" value="RBP69741.1"/>
    <property type="molecule type" value="Genomic_DNA"/>
</dbReference>
<keyword evidence="5" id="KW-1185">Reference proteome</keyword>
<dbReference type="InterPro" id="IPR050109">
    <property type="entry name" value="HTH-type_TetR-like_transc_reg"/>
</dbReference>
<dbReference type="Pfam" id="PF00440">
    <property type="entry name" value="TetR_N"/>
    <property type="match status" value="1"/>
</dbReference>
<dbReference type="AlphaFoldDB" id="A0A366IEP1"/>
<dbReference type="PRINTS" id="PR00455">
    <property type="entry name" value="HTHTETR"/>
</dbReference>
<sequence length="215" mass="23192">MGTGTTPRAAAKAARREQLLTVAKTLFARHGFHGVRLEDLATGVGISTPAVYRHFASKEAVLEELLVGISRYLHDGGRAVIAGRDDAPATTGPASTAAPPAEVLARLIDFHVDFAMSEPELIRIQDRDFAALPEASRRTIRRLQRAYVSDWAAVVADRHPDWEVESATIRVHAVFGMMNSTPYLARGLARENVSRELRAAARAALESGSPTSAGN</sequence>
<accession>A0A366IEP1</accession>
<dbReference type="PANTHER" id="PTHR30055">
    <property type="entry name" value="HTH-TYPE TRANSCRIPTIONAL REGULATOR RUTR"/>
    <property type="match status" value="1"/>
</dbReference>
<dbReference type="InterPro" id="IPR036271">
    <property type="entry name" value="Tet_transcr_reg_TetR-rel_C_sf"/>
</dbReference>
<dbReference type="Proteomes" id="UP000253509">
    <property type="component" value="Unassembled WGS sequence"/>
</dbReference>
<comment type="caution">
    <text evidence="4">The sequence shown here is derived from an EMBL/GenBank/DDBJ whole genome shotgun (WGS) entry which is preliminary data.</text>
</comment>
<keyword evidence="1 2" id="KW-0238">DNA-binding</keyword>
<dbReference type="PANTHER" id="PTHR30055:SF237">
    <property type="entry name" value="TRANSCRIPTIONAL REPRESSOR MCE3R"/>
    <property type="match status" value="1"/>
</dbReference>
<reference evidence="4 5" key="1">
    <citation type="submission" date="2018-06" db="EMBL/GenBank/DDBJ databases">
        <title>Freshwater and sediment microbial communities from various areas in North America, analyzing microbe dynamics in response to fracking.</title>
        <authorList>
            <person name="Lamendella R."/>
        </authorList>
    </citation>
    <scope>NUCLEOTIDE SEQUENCE [LARGE SCALE GENOMIC DNA]</scope>
    <source>
        <strain evidence="4 5">3b_TX</strain>
    </source>
</reference>
<gene>
    <name evidence="4" type="ORF">DFO65_111102</name>
</gene>
<dbReference type="InterPro" id="IPR009057">
    <property type="entry name" value="Homeodomain-like_sf"/>
</dbReference>
<dbReference type="InterPro" id="IPR041490">
    <property type="entry name" value="KstR2_TetR_C"/>
</dbReference>
<organism evidence="4 5">
    <name type="scientific">Brevibacterium celere</name>
    <dbReference type="NCBI Taxonomy" id="225845"/>
    <lineage>
        <taxon>Bacteria</taxon>
        <taxon>Bacillati</taxon>
        <taxon>Actinomycetota</taxon>
        <taxon>Actinomycetes</taxon>
        <taxon>Micrococcales</taxon>
        <taxon>Brevibacteriaceae</taxon>
        <taxon>Brevibacterium</taxon>
    </lineage>
</organism>
<evidence type="ECO:0000256" key="1">
    <source>
        <dbReference type="ARBA" id="ARBA00023125"/>
    </source>
</evidence>
<proteinExistence type="predicted"/>
<dbReference type="Gene3D" id="1.10.10.60">
    <property type="entry name" value="Homeodomain-like"/>
    <property type="match status" value="1"/>
</dbReference>
<dbReference type="Pfam" id="PF17932">
    <property type="entry name" value="TetR_C_24"/>
    <property type="match status" value="1"/>
</dbReference>
<evidence type="ECO:0000259" key="3">
    <source>
        <dbReference type="PROSITE" id="PS50977"/>
    </source>
</evidence>
<evidence type="ECO:0000256" key="2">
    <source>
        <dbReference type="PROSITE-ProRule" id="PRU00335"/>
    </source>
</evidence>
<name>A0A366IEP1_9MICO</name>
<evidence type="ECO:0000313" key="5">
    <source>
        <dbReference type="Proteomes" id="UP000253509"/>
    </source>
</evidence>
<feature type="DNA-binding region" description="H-T-H motif" evidence="2">
    <location>
        <begin position="36"/>
        <end position="55"/>
    </location>
</feature>